<gene>
    <name evidence="12" type="primary">LOC115293982</name>
</gene>
<dbReference type="Pfam" id="PF00129">
    <property type="entry name" value="MHC_I"/>
    <property type="match status" value="1"/>
</dbReference>
<accession>A0A673TH50</accession>
<dbReference type="PROSITE" id="PS00290">
    <property type="entry name" value="IG_MHC"/>
    <property type="match status" value="1"/>
</dbReference>
<keyword evidence="2" id="KW-0490">MHC I</keyword>
<dbReference type="InterPro" id="IPR037055">
    <property type="entry name" value="MHC_I-like_Ag-recog_sf"/>
</dbReference>
<evidence type="ECO:0000256" key="4">
    <source>
        <dbReference type="ARBA" id="ARBA00022859"/>
    </source>
</evidence>
<dbReference type="GO" id="GO:0002474">
    <property type="term" value="P:antigen processing and presentation of peptide antigen via MHC class I"/>
    <property type="evidence" value="ECO:0007669"/>
    <property type="project" value="UniProtKB-KW"/>
</dbReference>
<feature type="domain" description="Ig-like" evidence="11">
    <location>
        <begin position="234"/>
        <end position="320"/>
    </location>
</feature>
<dbReference type="PRINTS" id="PR01638">
    <property type="entry name" value="MHCCLASSI"/>
</dbReference>
<dbReference type="SMART" id="SM00407">
    <property type="entry name" value="IGc1"/>
    <property type="match status" value="1"/>
</dbReference>
<dbReference type="InterPro" id="IPR036179">
    <property type="entry name" value="Ig-like_dom_sf"/>
</dbReference>
<protein>
    <recommendedName>
        <fullName evidence="11">Ig-like domain-containing protein</fullName>
    </recommendedName>
</protein>
<evidence type="ECO:0000313" key="12">
    <source>
        <dbReference type="Ensembl" id="ENSSSUP00005008344.1"/>
    </source>
</evidence>
<keyword evidence="3 9" id="KW-0812">Transmembrane</keyword>
<dbReference type="InterPro" id="IPR011161">
    <property type="entry name" value="MHC_I-like_Ag-recog"/>
</dbReference>
<dbReference type="GO" id="GO:0030670">
    <property type="term" value="C:phagocytic vesicle membrane"/>
    <property type="evidence" value="ECO:0007669"/>
    <property type="project" value="UniProtKB-ARBA"/>
</dbReference>
<dbReference type="Ensembl" id="ENSSSUT00005009614.1">
    <property type="protein sequence ID" value="ENSSSUP00005008344.1"/>
    <property type="gene ID" value="ENSSSUG00005005434.1"/>
</dbReference>
<evidence type="ECO:0000256" key="10">
    <source>
        <dbReference type="SAM" id="SignalP"/>
    </source>
</evidence>
<dbReference type="FunFam" id="2.60.40.10:FF:000014">
    <property type="entry name" value="H-2 class I histocompatibility antigen, alpha chain"/>
    <property type="match status" value="1"/>
</dbReference>
<reference evidence="12" key="3">
    <citation type="submission" date="2025-09" db="UniProtKB">
        <authorList>
            <consortium name="Ensembl"/>
        </authorList>
    </citation>
    <scope>IDENTIFICATION</scope>
</reference>
<keyword evidence="4" id="KW-0391">Immunity</keyword>
<reference evidence="12 13" key="1">
    <citation type="submission" date="2019-05" db="EMBL/GenBank/DDBJ databases">
        <title>A Chromosome-scale Meerkat (S. suricatta) Genome Assembly.</title>
        <authorList>
            <person name="Dudchenko O."/>
            <person name="Lieberman Aiden E."/>
            <person name="Tung J."/>
            <person name="Barreiro L.B."/>
            <person name="Clutton-Brock T.H."/>
        </authorList>
    </citation>
    <scope>NUCLEOTIDE SEQUENCE [LARGE SCALE GENOMIC DNA]</scope>
</reference>
<dbReference type="FunFam" id="3.30.500.10:FF:000001">
    <property type="entry name" value="H-2 class I histocompatibility antigen, alpha chain"/>
    <property type="match status" value="1"/>
</dbReference>
<dbReference type="PROSITE" id="PS50835">
    <property type="entry name" value="IG_LIKE"/>
    <property type="match status" value="1"/>
</dbReference>
<comment type="subcellular location">
    <subcellularLocation>
        <location evidence="1">Membrane</location>
        <topology evidence="1">Single-pass membrane protein</topology>
    </subcellularLocation>
</comment>
<feature type="chain" id="PRO_5025545283" description="Ig-like domain-containing protein" evidence="10">
    <location>
        <begin position="17"/>
        <end position="394"/>
    </location>
</feature>
<dbReference type="PANTHER" id="PTHR16675">
    <property type="entry name" value="MHC CLASS I-RELATED"/>
    <property type="match status" value="1"/>
</dbReference>
<feature type="transmembrane region" description="Helical" evidence="9">
    <location>
        <begin position="330"/>
        <end position="357"/>
    </location>
</feature>
<dbReference type="OMA" id="WVSAEPM"/>
<dbReference type="InterPro" id="IPR003006">
    <property type="entry name" value="Ig/MHC_CS"/>
</dbReference>
<dbReference type="GO" id="GO:0009897">
    <property type="term" value="C:external side of plasma membrane"/>
    <property type="evidence" value="ECO:0007669"/>
    <property type="project" value="TreeGrafter"/>
</dbReference>
<sequence>MLLLLQLLWLVQELTAESPWGLPVVADDPTSLAKVVMAELADLKLENKPWPGGTHSLHYHYLALSEPGPGLPQFLAVGYVDDQPFIHYDSHVDRATPQAPWMAAVDAQYWETEAQKQRAWAKVQQVETWTVMGYHNHSRGMHSTQRMFGCEIQEDGRTSSFWQFGFDGQDHLSLDLETLSWVSAKPVAVQTKRWWETERCYAEYDKAYLEGLCLTSLRRYLELGSQSLTRKEPPTVQVTRHTADDGGITLRCWAWGFYPQDISLSWWLGEEELVQETEYVEIRPSGDGTYQTWTAVRVPARMENGYICHVRHSSLNHTLTVAWEAPSHQWITSAVVLSLFTIFTITFLLVAGILIFIKQCSPGPQGMTEPLVRTSETFVSEALGGPKPKDVKDV</sequence>
<dbReference type="GO" id="GO:0005615">
    <property type="term" value="C:extracellular space"/>
    <property type="evidence" value="ECO:0007669"/>
    <property type="project" value="TreeGrafter"/>
</dbReference>
<dbReference type="Gene3D" id="3.30.500.10">
    <property type="entry name" value="MHC class I-like antigen recognition-like"/>
    <property type="match status" value="1"/>
</dbReference>
<dbReference type="InterPro" id="IPR007110">
    <property type="entry name" value="Ig-like_dom"/>
</dbReference>
<comment type="similarity">
    <text evidence="8">Belongs to the MHC class I family.</text>
</comment>
<keyword evidence="6 9" id="KW-0472">Membrane</keyword>
<dbReference type="InterPro" id="IPR003597">
    <property type="entry name" value="Ig_C1-set"/>
</dbReference>
<evidence type="ECO:0000313" key="13">
    <source>
        <dbReference type="Proteomes" id="UP000472268"/>
    </source>
</evidence>
<organism evidence="12 13">
    <name type="scientific">Suricata suricatta</name>
    <name type="common">Meerkat</name>
    <dbReference type="NCBI Taxonomy" id="37032"/>
    <lineage>
        <taxon>Eukaryota</taxon>
        <taxon>Metazoa</taxon>
        <taxon>Chordata</taxon>
        <taxon>Craniata</taxon>
        <taxon>Vertebrata</taxon>
        <taxon>Euteleostomi</taxon>
        <taxon>Mammalia</taxon>
        <taxon>Eutheria</taxon>
        <taxon>Laurasiatheria</taxon>
        <taxon>Carnivora</taxon>
        <taxon>Feliformia</taxon>
        <taxon>Herpestidae</taxon>
        <taxon>Suricata</taxon>
    </lineage>
</organism>
<evidence type="ECO:0000259" key="11">
    <source>
        <dbReference type="PROSITE" id="PS50835"/>
    </source>
</evidence>
<name>A0A673TH50_SURSU</name>
<evidence type="ECO:0000256" key="9">
    <source>
        <dbReference type="SAM" id="Phobius"/>
    </source>
</evidence>
<dbReference type="InterPro" id="IPR001039">
    <property type="entry name" value="MHC_I_a_a1/a2"/>
</dbReference>
<dbReference type="InterPro" id="IPR013783">
    <property type="entry name" value="Ig-like_fold"/>
</dbReference>
<dbReference type="SUPFAM" id="SSF48726">
    <property type="entry name" value="Immunoglobulin"/>
    <property type="match status" value="1"/>
</dbReference>
<keyword evidence="7" id="KW-0325">Glycoprotein</keyword>
<dbReference type="Proteomes" id="UP000472268">
    <property type="component" value="Chromosome 6"/>
</dbReference>
<dbReference type="Gene3D" id="2.60.40.10">
    <property type="entry name" value="Immunoglobulins"/>
    <property type="match status" value="1"/>
</dbReference>
<keyword evidence="10" id="KW-0732">Signal</keyword>
<dbReference type="GO" id="GO:0042612">
    <property type="term" value="C:MHC class I protein complex"/>
    <property type="evidence" value="ECO:0007669"/>
    <property type="project" value="UniProtKB-KW"/>
</dbReference>
<feature type="signal peptide" evidence="10">
    <location>
        <begin position="1"/>
        <end position="16"/>
    </location>
</feature>
<dbReference type="InterPro" id="IPR050208">
    <property type="entry name" value="MHC_class-I_related"/>
</dbReference>
<keyword evidence="5 9" id="KW-1133">Transmembrane helix</keyword>
<dbReference type="AlphaFoldDB" id="A0A673TH50"/>
<reference evidence="12" key="2">
    <citation type="submission" date="2025-08" db="UniProtKB">
        <authorList>
            <consortium name="Ensembl"/>
        </authorList>
    </citation>
    <scope>IDENTIFICATION</scope>
</reference>
<evidence type="ECO:0000256" key="2">
    <source>
        <dbReference type="ARBA" id="ARBA00022451"/>
    </source>
</evidence>
<evidence type="ECO:0000256" key="5">
    <source>
        <dbReference type="ARBA" id="ARBA00022989"/>
    </source>
</evidence>
<dbReference type="CDD" id="cd07698">
    <property type="entry name" value="IgC1_MHC_I_alpha3"/>
    <property type="match status" value="1"/>
</dbReference>
<dbReference type="RefSeq" id="XP_029797548.1">
    <property type="nucleotide sequence ID" value="XM_029941688.1"/>
</dbReference>
<dbReference type="GeneID" id="115293982"/>
<dbReference type="InterPro" id="IPR011162">
    <property type="entry name" value="MHC_I/II-like_Ag-recog"/>
</dbReference>
<dbReference type="SUPFAM" id="SSF54452">
    <property type="entry name" value="MHC antigen-recognition domain"/>
    <property type="match status" value="1"/>
</dbReference>
<dbReference type="Pfam" id="PF07654">
    <property type="entry name" value="C1-set"/>
    <property type="match status" value="1"/>
</dbReference>
<dbReference type="PANTHER" id="PTHR16675:SF134">
    <property type="entry name" value="IG-LIKE DOMAIN-CONTAINING PROTEIN"/>
    <property type="match status" value="1"/>
</dbReference>
<dbReference type="GO" id="GO:0098553">
    <property type="term" value="C:lumenal side of endoplasmic reticulum membrane"/>
    <property type="evidence" value="ECO:0007669"/>
    <property type="project" value="UniProtKB-ARBA"/>
</dbReference>
<evidence type="ECO:0000256" key="1">
    <source>
        <dbReference type="ARBA" id="ARBA00004167"/>
    </source>
</evidence>
<evidence type="ECO:0000256" key="6">
    <source>
        <dbReference type="ARBA" id="ARBA00023136"/>
    </source>
</evidence>
<dbReference type="GO" id="GO:0006955">
    <property type="term" value="P:immune response"/>
    <property type="evidence" value="ECO:0007669"/>
    <property type="project" value="TreeGrafter"/>
</dbReference>
<evidence type="ECO:0000256" key="8">
    <source>
        <dbReference type="RuleBase" id="RU004439"/>
    </source>
</evidence>
<dbReference type="OrthoDB" id="8936120at2759"/>
<evidence type="ECO:0000256" key="3">
    <source>
        <dbReference type="ARBA" id="ARBA00022692"/>
    </source>
</evidence>
<evidence type="ECO:0000256" key="7">
    <source>
        <dbReference type="ARBA" id="ARBA00023180"/>
    </source>
</evidence>
<keyword evidence="13" id="KW-1185">Reference proteome</keyword>
<proteinExistence type="inferred from homology"/>